<evidence type="ECO:0000256" key="2">
    <source>
        <dbReference type="SAM" id="SignalP"/>
    </source>
</evidence>
<feature type="signal peptide" evidence="2">
    <location>
        <begin position="1"/>
        <end position="18"/>
    </location>
</feature>
<reference evidence="3" key="1">
    <citation type="journal article" date="2020" name="Fungal Divers.">
        <title>Resolving the Mortierellaceae phylogeny through synthesis of multi-gene phylogenetics and phylogenomics.</title>
        <authorList>
            <person name="Vandepol N."/>
            <person name="Liber J."/>
            <person name="Desiro A."/>
            <person name="Na H."/>
            <person name="Kennedy M."/>
            <person name="Barry K."/>
            <person name="Grigoriev I.V."/>
            <person name="Miller A.N."/>
            <person name="O'Donnell K."/>
            <person name="Stajich J.E."/>
            <person name="Bonito G."/>
        </authorList>
    </citation>
    <scope>NUCLEOTIDE SEQUENCE</scope>
    <source>
        <strain evidence="3">NRRL 28262</strain>
    </source>
</reference>
<feature type="chain" id="PRO_5042105568" evidence="2">
    <location>
        <begin position="19"/>
        <end position="356"/>
    </location>
</feature>
<feature type="region of interest" description="Disordered" evidence="1">
    <location>
        <begin position="320"/>
        <end position="356"/>
    </location>
</feature>
<dbReference type="SUPFAM" id="SSF48371">
    <property type="entry name" value="ARM repeat"/>
    <property type="match status" value="1"/>
</dbReference>
<dbReference type="Proteomes" id="UP001194580">
    <property type="component" value="Unassembled WGS sequence"/>
</dbReference>
<evidence type="ECO:0000313" key="4">
    <source>
        <dbReference type="Proteomes" id="UP001194580"/>
    </source>
</evidence>
<feature type="compositionally biased region" description="Acidic residues" evidence="1">
    <location>
        <begin position="327"/>
        <end position="356"/>
    </location>
</feature>
<sequence length="356" mass="37897">MKIISLSLGLAAIALVTAQQDPLAVPDAQQPTTLEWASAGDLNHLAGQLEELSYHISEPTLQDMFLHRPDEVAPTSVIGNHFSANGVVCDRAASTLPKQADIALSSIRNLVGDARGGPIAMVLNQVIDPVKALTSNTNIASGAITAANTAISVAISFLKSFGLGPLNMVIPPIIRSLEAIQNTLRTLQICKSGVPRLDMAKIEVESCYLLADIYRANLANAVQVFANLPKDAIEDDLKHYLDGVSESLDNASKTSVADTNEALLVTYPILPANLLDLYRVEILRNSGSDKGDVIKTFAAGDLGAVVAFSNGLEACLSIIHDGGDGENNYEDEDEEGDDEDEDEDDDDDEDEDEADA</sequence>
<name>A0AAD4HA43_9FUNG</name>
<protein>
    <submittedName>
        <fullName evidence="3">Uncharacterized protein</fullName>
    </submittedName>
</protein>
<evidence type="ECO:0000256" key="1">
    <source>
        <dbReference type="SAM" id="MobiDB-lite"/>
    </source>
</evidence>
<accession>A0AAD4HA43</accession>
<dbReference type="EMBL" id="JAAAIL010000021">
    <property type="protein sequence ID" value="KAG0281375.1"/>
    <property type="molecule type" value="Genomic_DNA"/>
</dbReference>
<gene>
    <name evidence="3" type="ORF">BGZ95_004405</name>
</gene>
<keyword evidence="2" id="KW-0732">Signal</keyword>
<keyword evidence="4" id="KW-1185">Reference proteome</keyword>
<evidence type="ECO:0000313" key="3">
    <source>
        <dbReference type="EMBL" id="KAG0281375.1"/>
    </source>
</evidence>
<proteinExistence type="predicted"/>
<comment type="caution">
    <text evidence="3">The sequence shown here is derived from an EMBL/GenBank/DDBJ whole genome shotgun (WGS) entry which is preliminary data.</text>
</comment>
<dbReference type="AlphaFoldDB" id="A0AAD4HA43"/>
<dbReference type="InterPro" id="IPR016024">
    <property type="entry name" value="ARM-type_fold"/>
</dbReference>
<organism evidence="3 4">
    <name type="scientific">Linnemannia exigua</name>
    <dbReference type="NCBI Taxonomy" id="604196"/>
    <lineage>
        <taxon>Eukaryota</taxon>
        <taxon>Fungi</taxon>
        <taxon>Fungi incertae sedis</taxon>
        <taxon>Mucoromycota</taxon>
        <taxon>Mortierellomycotina</taxon>
        <taxon>Mortierellomycetes</taxon>
        <taxon>Mortierellales</taxon>
        <taxon>Mortierellaceae</taxon>
        <taxon>Linnemannia</taxon>
    </lineage>
</organism>